<organism evidence="2 3">
    <name type="scientific">Henriciella pelagia</name>
    <dbReference type="NCBI Taxonomy" id="1977912"/>
    <lineage>
        <taxon>Bacteria</taxon>
        <taxon>Pseudomonadati</taxon>
        <taxon>Pseudomonadota</taxon>
        <taxon>Alphaproteobacteria</taxon>
        <taxon>Hyphomonadales</taxon>
        <taxon>Hyphomonadaceae</taxon>
        <taxon>Henriciella</taxon>
    </lineage>
</organism>
<dbReference type="Pfam" id="PF02515">
    <property type="entry name" value="CoA_transf_3"/>
    <property type="match status" value="1"/>
</dbReference>
<dbReference type="RefSeq" id="WP_084394371.1">
    <property type="nucleotide sequence ID" value="NZ_BMKF01000003.1"/>
</dbReference>
<reference evidence="3" key="1">
    <citation type="journal article" date="2019" name="Int. J. Syst. Evol. Microbiol.">
        <title>The Global Catalogue of Microorganisms (GCM) 10K type strain sequencing project: providing services to taxonomists for standard genome sequencing and annotation.</title>
        <authorList>
            <consortium name="The Broad Institute Genomics Platform"/>
            <consortium name="The Broad Institute Genome Sequencing Center for Infectious Disease"/>
            <person name="Wu L."/>
            <person name="Ma J."/>
        </authorList>
    </citation>
    <scope>NUCLEOTIDE SEQUENCE [LARGE SCALE GENOMIC DNA]</scope>
    <source>
        <strain evidence="3">CGMCC 1.15928</strain>
    </source>
</reference>
<name>A0ABQ1K074_9PROT</name>
<evidence type="ECO:0000256" key="1">
    <source>
        <dbReference type="ARBA" id="ARBA00022679"/>
    </source>
</evidence>
<gene>
    <name evidence="2" type="ORF">GCM10011503_31170</name>
</gene>
<dbReference type="Gene3D" id="3.30.1540.10">
    <property type="entry name" value="formyl-coa transferase, domain 3"/>
    <property type="match status" value="1"/>
</dbReference>
<protein>
    <submittedName>
        <fullName evidence="2">CoA transferase</fullName>
    </submittedName>
</protein>
<dbReference type="Gene3D" id="3.40.50.10540">
    <property type="entry name" value="Crotonobetainyl-coa:carnitine coa-transferase, domain 1"/>
    <property type="match status" value="1"/>
</dbReference>
<dbReference type="InterPro" id="IPR050483">
    <property type="entry name" value="CoA-transferase_III_domain"/>
</dbReference>
<dbReference type="Proteomes" id="UP000628854">
    <property type="component" value="Unassembled WGS sequence"/>
</dbReference>
<dbReference type="InterPro" id="IPR044855">
    <property type="entry name" value="CoA-Trfase_III_dom3_sf"/>
</dbReference>
<sequence length="417" mass="43833">MAKALDNIRVLDLSRVLAGPWATQLLGDLGAEVIKVERIEGGDDTRSWGPPFQESAVSDEREASYFLSANRNKKSICVDVSTVAGQTVIRELAAASDVVIENFKTGALARYGLDADSLLKINPQLVYCSITGFGQTGPYAALPGYDLLIQAMGGLMSVTGVPDGQPGAGPMKVGVALVDILTGLYAANAIQAALLSRQRTGKGQAIDVSLLDCLIAAMANQSQAYLATGVSPGRLGNAHPSICPYDVFKTADGYLVLAVGNDRQFRALCGEIGLGDYPDDNRFATNSARVEHREQLTRAINEALSTRTTSEWMSALANSKVPAGPVNTLADVFADPHVRARGTQVELTHQNLGTIPAVRCPIRLGATPVNSGSAPPSLGQDTAAVLHDVLGYCPEHILELEAGGAVSGAARNRSPRS</sequence>
<dbReference type="InterPro" id="IPR023606">
    <property type="entry name" value="CoA-Trfase_III_dom_1_sf"/>
</dbReference>
<dbReference type="InterPro" id="IPR003673">
    <property type="entry name" value="CoA-Trfase_fam_III"/>
</dbReference>
<dbReference type="GO" id="GO:0016740">
    <property type="term" value="F:transferase activity"/>
    <property type="evidence" value="ECO:0007669"/>
    <property type="project" value="UniProtKB-KW"/>
</dbReference>
<dbReference type="SUPFAM" id="SSF89796">
    <property type="entry name" value="CoA-transferase family III (CaiB/BaiF)"/>
    <property type="match status" value="1"/>
</dbReference>
<dbReference type="PANTHER" id="PTHR48207:SF3">
    <property type="entry name" value="SUCCINATE--HYDROXYMETHYLGLUTARATE COA-TRANSFERASE"/>
    <property type="match status" value="1"/>
</dbReference>
<keyword evidence="3" id="KW-1185">Reference proteome</keyword>
<dbReference type="EMBL" id="BMKF01000003">
    <property type="protein sequence ID" value="GGB80184.1"/>
    <property type="molecule type" value="Genomic_DNA"/>
</dbReference>
<dbReference type="PANTHER" id="PTHR48207">
    <property type="entry name" value="SUCCINATE--HYDROXYMETHYLGLUTARATE COA-TRANSFERASE"/>
    <property type="match status" value="1"/>
</dbReference>
<keyword evidence="1 2" id="KW-0808">Transferase</keyword>
<comment type="caution">
    <text evidence="2">The sequence shown here is derived from an EMBL/GenBank/DDBJ whole genome shotgun (WGS) entry which is preliminary data.</text>
</comment>
<evidence type="ECO:0000313" key="2">
    <source>
        <dbReference type="EMBL" id="GGB80184.1"/>
    </source>
</evidence>
<accession>A0ABQ1K074</accession>
<evidence type="ECO:0000313" key="3">
    <source>
        <dbReference type="Proteomes" id="UP000628854"/>
    </source>
</evidence>
<proteinExistence type="predicted"/>